<comment type="caution">
    <text evidence="3">The sequence shown here is derived from an EMBL/GenBank/DDBJ whole genome shotgun (WGS) entry which is preliminary data.</text>
</comment>
<evidence type="ECO:0000313" key="4">
    <source>
        <dbReference type="Proteomes" id="UP000524387"/>
    </source>
</evidence>
<evidence type="ECO:0000313" key="3">
    <source>
        <dbReference type="EMBL" id="EAG9355035.1"/>
    </source>
</evidence>
<dbReference type="EMBL" id="AABEKN010000008">
    <property type="protein sequence ID" value="EAG9355035.1"/>
    <property type="molecule type" value="Genomic_DNA"/>
</dbReference>
<feature type="region of interest" description="Disordered" evidence="2">
    <location>
        <begin position="334"/>
        <end position="353"/>
    </location>
</feature>
<keyword evidence="1" id="KW-0175">Coiled coil</keyword>
<dbReference type="Proteomes" id="UP000524387">
    <property type="component" value="Unassembled WGS sequence"/>
</dbReference>
<evidence type="ECO:0000256" key="2">
    <source>
        <dbReference type="SAM" id="MobiDB-lite"/>
    </source>
</evidence>
<dbReference type="AlphaFoldDB" id="A0A823J6I1"/>
<protein>
    <submittedName>
        <fullName evidence="3">DNA polymerase III</fullName>
    </submittedName>
</protein>
<feature type="coiled-coil region" evidence="1">
    <location>
        <begin position="44"/>
        <end position="71"/>
    </location>
</feature>
<sequence length="353" mass="41674">MVLQIEDKYQHNLGDIVKLKPHPFFKLFILDTTTKYNELSVLLQQKLSNVLKEDKQRLDVLENSFKKLFNKQEIKQLRKEINENEYLLSTNEFMLENSLPNIQYRFNLDQTEVYDSSQLFKDLDAKLDERFQEVRKTIEISNVAIAIEELSSLEDDILVFYKNEKNFEGYRKNLDENIIKEVSSLVKNIKYLHFKDSQKMESFYPSSINEQYFIELAISSMHEITKENKSIFGAYSLDDKKQNSIEIEKKIMGSAWCQYNDESKEYFEKTMKAVRIEAKKALSAEQDKFIHITNIFNCVVTGQKSERAFDIPDRESFSFKQNNPIQIKKLYETQSSSPNNSKKKQINNCVDRI</sequence>
<name>A0A823J6I1_LISMN</name>
<organism evidence="3 4">
    <name type="scientific">Listeria monocytogenes</name>
    <dbReference type="NCBI Taxonomy" id="1639"/>
    <lineage>
        <taxon>Bacteria</taxon>
        <taxon>Bacillati</taxon>
        <taxon>Bacillota</taxon>
        <taxon>Bacilli</taxon>
        <taxon>Bacillales</taxon>
        <taxon>Listeriaceae</taxon>
        <taxon>Listeria</taxon>
    </lineage>
</organism>
<evidence type="ECO:0000256" key="1">
    <source>
        <dbReference type="SAM" id="Coils"/>
    </source>
</evidence>
<gene>
    <name evidence="3" type="ORF">CW895_14675</name>
</gene>
<dbReference type="RefSeq" id="WP_003740238.1">
    <property type="nucleotide sequence ID" value="NZ_CP090058.1"/>
</dbReference>
<reference evidence="3 4" key="1">
    <citation type="submission" date="2019-04" db="EMBL/GenBank/DDBJ databases">
        <authorList>
            <consortium name="GenomeTrakr network: Whole genome sequencing for foodborne pathogen traceback"/>
        </authorList>
    </citation>
    <scope>NUCLEOTIDE SEQUENCE [LARGE SCALE GENOMIC DNA]</scope>
    <source>
        <strain evidence="3 4">CFSAN072502</strain>
    </source>
</reference>
<proteinExistence type="predicted"/>
<accession>A0A823J6I1</accession>